<sequence length="99" mass="10855">MIFASTSLWGMIGLGVGMLSIAARLQPKGWSKWPWFGMLAIGGCTGWAGGWVGVWLFGHLFAPVTALWIAIVGTIFIPRCIAVVWRSSVAKVTTDRQFW</sequence>
<feature type="transmembrane region" description="Helical" evidence="1">
    <location>
        <begin position="64"/>
        <end position="85"/>
    </location>
</feature>
<organism evidence="2 3">
    <name type="scientific">Dictyobacter halimunensis</name>
    <dbReference type="NCBI Taxonomy" id="3026934"/>
    <lineage>
        <taxon>Bacteria</taxon>
        <taxon>Bacillati</taxon>
        <taxon>Chloroflexota</taxon>
        <taxon>Ktedonobacteria</taxon>
        <taxon>Ktedonobacterales</taxon>
        <taxon>Dictyobacteraceae</taxon>
        <taxon>Dictyobacter</taxon>
    </lineage>
</organism>
<evidence type="ECO:0000313" key="2">
    <source>
        <dbReference type="EMBL" id="GLV56096.1"/>
    </source>
</evidence>
<evidence type="ECO:0000256" key="1">
    <source>
        <dbReference type="SAM" id="Phobius"/>
    </source>
</evidence>
<dbReference type="Proteomes" id="UP001344906">
    <property type="component" value="Unassembled WGS sequence"/>
</dbReference>
<accession>A0ABQ6FUE7</accession>
<keyword evidence="1" id="KW-1133">Transmembrane helix</keyword>
<reference evidence="2 3" key="1">
    <citation type="submission" date="2023-02" db="EMBL/GenBank/DDBJ databases">
        <title>Dictyobacter halimunensis sp. nov., a new member of the class Ktedonobacteria from forest soil in a geothermal area.</title>
        <authorList>
            <person name="Rachmania M.K."/>
            <person name="Ningsih F."/>
            <person name="Sakai Y."/>
            <person name="Yabe S."/>
            <person name="Yokota A."/>
            <person name="Sjamsuridzal W."/>
        </authorList>
    </citation>
    <scope>NUCLEOTIDE SEQUENCE [LARGE SCALE GENOMIC DNA]</scope>
    <source>
        <strain evidence="2 3">S3.2.2.5</strain>
    </source>
</reference>
<keyword evidence="1" id="KW-0812">Transmembrane</keyword>
<evidence type="ECO:0008006" key="4">
    <source>
        <dbReference type="Google" id="ProtNLM"/>
    </source>
</evidence>
<comment type="caution">
    <text evidence="2">The sequence shown here is derived from an EMBL/GenBank/DDBJ whole genome shotgun (WGS) entry which is preliminary data.</text>
</comment>
<gene>
    <name evidence="2" type="ORF">KDH_29400</name>
</gene>
<evidence type="ECO:0000313" key="3">
    <source>
        <dbReference type="Proteomes" id="UP001344906"/>
    </source>
</evidence>
<feature type="transmembrane region" description="Helical" evidence="1">
    <location>
        <begin position="6"/>
        <end position="23"/>
    </location>
</feature>
<dbReference type="EMBL" id="BSRI01000002">
    <property type="protein sequence ID" value="GLV56096.1"/>
    <property type="molecule type" value="Genomic_DNA"/>
</dbReference>
<proteinExistence type="predicted"/>
<feature type="transmembrane region" description="Helical" evidence="1">
    <location>
        <begin position="35"/>
        <end position="58"/>
    </location>
</feature>
<name>A0ABQ6FUE7_9CHLR</name>
<protein>
    <recommendedName>
        <fullName evidence="4">GlsB/YeaQ/YmgE family stress response membrane protein</fullName>
    </recommendedName>
</protein>
<keyword evidence="3" id="KW-1185">Reference proteome</keyword>
<keyword evidence="1" id="KW-0472">Membrane</keyword>